<organism evidence="2">
    <name type="scientific">Anopheles darlingi</name>
    <name type="common">Mosquito</name>
    <dbReference type="NCBI Taxonomy" id="43151"/>
    <lineage>
        <taxon>Eukaryota</taxon>
        <taxon>Metazoa</taxon>
        <taxon>Ecdysozoa</taxon>
        <taxon>Arthropoda</taxon>
        <taxon>Hexapoda</taxon>
        <taxon>Insecta</taxon>
        <taxon>Pterygota</taxon>
        <taxon>Neoptera</taxon>
        <taxon>Endopterygota</taxon>
        <taxon>Diptera</taxon>
        <taxon>Nematocera</taxon>
        <taxon>Culicoidea</taxon>
        <taxon>Culicidae</taxon>
        <taxon>Anophelinae</taxon>
        <taxon>Anopheles</taxon>
    </lineage>
</organism>
<proteinExistence type="predicted"/>
<dbReference type="EMBL" id="GGFL01015538">
    <property type="protein sequence ID" value="MBW79716.1"/>
    <property type="molecule type" value="Transcribed_RNA"/>
</dbReference>
<accession>A0A2M4DQ84</accession>
<reference evidence="2" key="1">
    <citation type="submission" date="2018-01" db="EMBL/GenBank/DDBJ databases">
        <title>An insight into the sialome of Amazonian anophelines.</title>
        <authorList>
            <person name="Ribeiro J.M."/>
            <person name="Scarpassa V."/>
            <person name="Calvo E."/>
        </authorList>
    </citation>
    <scope>NUCLEOTIDE SEQUENCE</scope>
</reference>
<dbReference type="AlphaFoldDB" id="A0A2M4DQ84"/>
<sequence length="73" mass="8605">MMMMMWCLLIITYASFCQCRNYGPVAGDCWDTLRSKNRWREAQHIDTVGRVCSRQYIPGARNGITVFLIRSRR</sequence>
<name>A0A2M4DQ84_ANODA</name>
<protein>
    <submittedName>
        <fullName evidence="2">Putative secreted protein</fullName>
    </submittedName>
</protein>
<feature type="chain" id="PRO_5014992856" evidence="1">
    <location>
        <begin position="20"/>
        <end position="73"/>
    </location>
</feature>
<evidence type="ECO:0000313" key="2">
    <source>
        <dbReference type="EMBL" id="MBW79716.1"/>
    </source>
</evidence>
<keyword evidence="1" id="KW-0732">Signal</keyword>
<evidence type="ECO:0000256" key="1">
    <source>
        <dbReference type="SAM" id="SignalP"/>
    </source>
</evidence>
<feature type="signal peptide" evidence="1">
    <location>
        <begin position="1"/>
        <end position="19"/>
    </location>
</feature>